<dbReference type="InterPro" id="IPR044110">
    <property type="entry name" value="RING-HC_RNF146"/>
</dbReference>
<dbReference type="Pfam" id="PF02825">
    <property type="entry name" value="WWE"/>
    <property type="match status" value="1"/>
</dbReference>
<accession>A0AAV9SFY8</accession>
<evidence type="ECO:0000256" key="13">
    <source>
        <dbReference type="ARBA" id="ARBA00022833"/>
    </source>
</evidence>
<reference evidence="21 22" key="1">
    <citation type="submission" date="2021-06" db="EMBL/GenBank/DDBJ databases">
        <authorList>
            <person name="Palmer J.M."/>
        </authorList>
    </citation>
    <scope>NUCLEOTIDE SEQUENCE [LARGE SCALE GENOMIC DNA]</scope>
    <source>
        <strain evidence="21 22">MEX-2019</strain>
        <tissue evidence="21">Muscle</tissue>
    </source>
</reference>
<keyword evidence="6" id="KW-0964">Secreted</keyword>
<keyword evidence="8" id="KW-0879">Wnt signaling pathway</keyword>
<dbReference type="Gene3D" id="3.30.40.10">
    <property type="entry name" value="Zinc/RING finger domain, C3HC4 (zinc finger)"/>
    <property type="match status" value="1"/>
</dbReference>
<dbReference type="CDD" id="cd16546">
    <property type="entry name" value="RING-HC_RNF146"/>
    <property type="match status" value="1"/>
</dbReference>
<dbReference type="SMART" id="SM00678">
    <property type="entry name" value="WWE"/>
    <property type="match status" value="1"/>
</dbReference>
<dbReference type="PROSITE" id="PS00518">
    <property type="entry name" value="ZF_RING_1"/>
    <property type="match status" value="1"/>
</dbReference>
<dbReference type="PANTHER" id="PTHR13417:SF2">
    <property type="entry name" value="E3 UBIQUITIN-PROTEIN LIGASE RNF146"/>
    <property type="match status" value="1"/>
</dbReference>
<keyword evidence="7 16" id="KW-0808">Transferase</keyword>
<feature type="signal peptide" evidence="18">
    <location>
        <begin position="1"/>
        <end position="18"/>
    </location>
</feature>
<evidence type="ECO:0000256" key="14">
    <source>
        <dbReference type="ARBA" id="ARBA00023180"/>
    </source>
</evidence>
<evidence type="ECO:0000256" key="6">
    <source>
        <dbReference type="ARBA" id="ARBA00022525"/>
    </source>
</evidence>
<dbReference type="FunFam" id="3.30.40.10:FF:000204">
    <property type="entry name" value="E3 ubiquitin-protein ligase RNF146"/>
    <property type="match status" value="1"/>
</dbReference>
<dbReference type="PROSITE" id="PS50918">
    <property type="entry name" value="WWE"/>
    <property type="match status" value="1"/>
</dbReference>
<dbReference type="AlphaFoldDB" id="A0AAV9SFY8"/>
<comment type="catalytic activity">
    <reaction evidence="1 16">
        <text>S-ubiquitinyl-[E2 ubiquitin-conjugating enzyme]-L-cysteine + [acceptor protein]-L-lysine = [E2 ubiquitin-conjugating enzyme]-L-cysteine + N(6)-ubiquitinyl-[acceptor protein]-L-lysine.</text>
        <dbReference type="EC" id="2.3.2.27"/>
    </reaction>
</comment>
<evidence type="ECO:0000256" key="15">
    <source>
        <dbReference type="PROSITE-ProRule" id="PRU00175"/>
    </source>
</evidence>
<gene>
    <name evidence="21" type="ORF">CRENBAI_026553</name>
</gene>
<dbReference type="Pfam" id="PF15913">
    <property type="entry name" value="Furin-like_2"/>
    <property type="match status" value="1"/>
</dbReference>
<feature type="region of interest" description="Disordered" evidence="17">
    <location>
        <begin position="560"/>
        <end position="645"/>
    </location>
</feature>
<dbReference type="InterPro" id="IPR043601">
    <property type="entry name" value="Rspo_Fu-CRD_dom"/>
</dbReference>
<feature type="compositionally biased region" description="Polar residues" evidence="17">
    <location>
        <begin position="636"/>
        <end position="645"/>
    </location>
</feature>
<dbReference type="SUPFAM" id="SSF57184">
    <property type="entry name" value="Growth factor receptor domain"/>
    <property type="match status" value="1"/>
</dbReference>
<evidence type="ECO:0000256" key="11">
    <source>
        <dbReference type="ARBA" id="ARBA00022771"/>
    </source>
</evidence>
<comment type="domain">
    <text evidence="16">The WWE domain mediates non-covalent poly(ADP-ribose)-binding.</text>
</comment>
<dbReference type="PROSITE" id="PS50089">
    <property type="entry name" value="ZF_RING_2"/>
    <property type="match status" value="1"/>
</dbReference>
<dbReference type="PANTHER" id="PTHR13417">
    <property type="entry name" value="E3 UBIQUITIN-PROTEIN LIGASE RNF146"/>
    <property type="match status" value="1"/>
</dbReference>
<evidence type="ECO:0000259" key="20">
    <source>
        <dbReference type="PROSITE" id="PS50918"/>
    </source>
</evidence>
<evidence type="ECO:0000313" key="21">
    <source>
        <dbReference type="EMBL" id="KAK5620256.1"/>
    </source>
</evidence>
<evidence type="ECO:0000256" key="1">
    <source>
        <dbReference type="ARBA" id="ARBA00000900"/>
    </source>
</evidence>
<dbReference type="EMBL" id="JAHHUM010000378">
    <property type="protein sequence ID" value="KAK5620256.1"/>
    <property type="molecule type" value="Genomic_DNA"/>
</dbReference>
<evidence type="ECO:0000259" key="19">
    <source>
        <dbReference type="PROSITE" id="PS50089"/>
    </source>
</evidence>
<keyword evidence="22" id="KW-1185">Reference proteome</keyword>
<dbReference type="GO" id="GO:0005634">
    <property type="term" value="C:nucleus"/>
    <property type="evidence" value="ECO:0007669"/>
    <property type="project" value="TreeGrafter"/>
</dbReference>
<dbReference type="EC" id="2.3.2.27" evidence="16"/>
<protein>
    <recommendedName>
        <fullName evidence="16">E3 ubiquitin-protein ligase</fullName>
        <ecNumber evidence="16">2.3.2.27</ecNumber>
    </recommendedName>
</protein>
<dbReference type="SUPFAM" id="SSF117839">
    <property type="entry name" value="WWE domain"/>
    <property type="match status" value="1"/>
</dbReference>
<feature type="region of interest" description="Disordered" evidence="17">
    <location>
        <begin position="249"/>
        <end position="268"/>
    </location>
</feature>
<dbReference type="InterPro" id="IPR001841">
    <property type="entry name" value="Znf_RING"/>
</dbReference>
<dbReference type="InterPro" id="IPR017907">
    <property type="entry name" value="Znf_RING_CS"/>
</dbReference>
<evidence type="ECO:0000256" key="8">
    <source>
        <dbReference type="ARBA" id="ARBA00022687"/>
    </source>
</evidence>
<keyword evidence="13 16" id="KW-0862">Zinc</keyword>
<dbReference type="InterPro" id="IPR009030">
    <property type="entry name" value="Growth_fac_rcpt_cys_sf"/>
</dbReference>
<organism evidence="21 22">
    <name type="scientific">Crenichthys baileyi</name>
    <name type="common">White River springfish</name>
    <dbReference type="NCBI Taxonomy" id="28760"/>
    <lineage>
        <taxon>Eukaryota</taxon>
        <taxon>Metazoa</taxon>
        <taxon>Chordata</taxon>
        <taxon>Craniata</taxon>
        <taxon>Vertebrata</taxon>
        <taxon>Euteleostomi</taxon>
        <taxon>Actinopterygii</taxon>
        <taxon>Neopterygii</taxon>
        <taxon>Teleostei</taxon>
        <taxon>Neoteleostei</taxon>
        <taxon>Acanthomorphata</taxon>
        <taxon>Ovalentaria</taxon>
        <taxon>Atherinomorphae</taxon>
        <taxon>Cyprinodontiformes</taxon>
        <taxon>Goodeidae</taxon>
        <taxon>Crenichthys</taxon>
    </lineage>
</organism>
<feature type="domain" description="WWE" evidence="20">
    <location>
        <begin position="389"/>
        <end position="465"/>
    </location>
</feature>
<evidence type="ECO:0000256" key="17">
    <source>
        <dbReference type="SAM" id="MobiDB-lite"/>
    </source>
</evidence>
<dbReference type="InterPro" id="IPR018123">
    <property type="entry name" value="WWE-dom_subgr"/>
</dbReference>
<dbReference type="InterPro" id="IPR037197">
    <property type="entry name" value="WWE_dom_sf"/>
</dbReference>
<keyword evidence="11 15" id="KW-0863">Zinc-finger</keyword>
<dbReference type="Gene3D" id="2.20.100.10">
    <property type="entry name" value="Thrombospondin type-1 (TSP1) repeat"/>
    <property type="match status" value="1"/>
</dbReference>
<evidence type="ECO:0000256" key="18">
    <source>
        <dbReference type="SAM" id="SignalP"/>
    </source>
</evidence>
<feature type="region of interest" description="Disordered" evidence="17">
    <location>
        <begin position="531"/>
        <end position="550"/>
    </location>
</feature>
<keyword evidence="14" id="KW-0325">Glycoprotein</keyword>
<dbReference type="CDD" id="cd00064">
    <property type="entry name" value="FU"/>
    <property type="match status" value="3"/>
</dbReference>
<comment type="pathway">
    <text evidence="4 16">Protein modification; protein ubiquitination.</text>
</comment>
<dbReference type="InterPro" id="IPR006212">
    <property type="entry name" value="Furin_repeat"/>
</dbReference>
<dbReference type="SMART" id="SM00184">
    <property type="entry name" value="RING"/>
    <property type="match status" value="1"/>
</dbReference>
<dbReference type="Gene3D" id="2.10.220.10">
    <property type="entry name" value="Hormone Receptor, Insulin-like Growth Factor Receptor 1, Chain A, domain 2"/>
    <property type="match status" value="2"/>
</dbReference>
<comment type="subcellular location">
    <subcellularLocation>
        <location evidence="2 16">Cytoplasm</location>
        <location evidence="2 16">Cytosol</location>
    </subcellularLocation>
    <subcellularLocation>
        <location evidence="3">Secreted</location>
    </subcellularLocation>
</comment>
<dbReference type="SMART" id="SM00261">
    <property type="entry name" value="FU"/>
    <property type="match status" value="3"/>
</dbReference>
<dbReference type="GO" id="GO:0016055">
    <property type="term" value="P:Wnt signaling pathway"/>
    <property type="evidence" value="ECO:0007669"/>
    <property type="project" value="UniProtKB-KW"/>
</dbReference>
<dbReference type="SUPFAM" id="SSF57850">
    <property type="entry name" value="RING/U-box"/>
    <property type="match status" value="1"/>
</dbReference>
<dbReference type="GO" id="GO:0051865">
    <property type="term" value="P:protein autoubiquitination"/>
    <property type="evidence" value="ECO:0007669"/>
    <property type="project" value="UniProtKB-UniRule"/>
</dbReference>
<dbReference type="FunFam" id="3.30.720.50:FF:000003">
    <property type="entry name" value="E3 ubiquitin-protein ligase RNF146"/>
    <property type="match status" value="1"/>
</dbReference>
<dbReference type="GO" id="GO:0008270">
    <property type="term" value="F:zinc ion binding"/>
    <property type="evidence" value="ECO:0007669"/>
    <property type="project" value="UniProtKB-UniRule"/>
</dbReference>
<name>A0AAV9SFY8_9TELE</name>
<feature type="compositionally biased region" description="Acidic residues" evidence="17">
    <location>
        <begin position="582"/>
        <end position="592"/>
    </location>
</feature>
<keyword evidence="5 16" id="KW-0963">Cytoplasm</keyword>
<evidence type="ECO:0000256" key="12">
    <source>
        <dbReference type="ARBA" id="ARBA00022786"/>
    </source>
</evidence>
<evidence type="ECO:0000256" key="2">
    <source>
        <dbReference type="ARBA" id="ARBA00004514"/>
    </source>
</evidence>
<evidence type="ECO:0000256" key="4">
    <source>
        <dbReference type="ARBA" id="ARBA00004906"/>
    </source>
</evidence>
<dbReference type="Gene3D" id="3.30.720.50">
    <property type="match status" value="1"/>
</dbReference>
<feature type="domain" description="RING-type" evidence="19">
    <location>
        <begin position="326"/>
        <end position="364"/>
    </location>
</feature>
<evidence type="ECO:0000313" key="22">
    <source>
        <dbReference type="Proteomes" id="UP001311232"/>
    </source>
</evidence>
<dbReference type="InterPro" id="IPR013083">
    <property type="entry name" value="Znf_RING/FYVE/PHD"/>
</dbReference>
<evidence type="ECO:0000256" key="9">
    <source>
        <dbReference type="ARBA" id="ARBA00022723"/>
    </source>
</evidence>
<comment type="caution">
    <text evidence="21">The sequence shown here is derived from an EMBL/GenBank/DDBJ whole genome shotgun (WGS) entry which is preliminary data.</text>
</comment>
<comment type="function">
    <text evidence="16">E3 ubiquitin-protein ligase that specifically binds poly-ADP-ribosylated proteins and mediates their ubiquitination and subsequent degradation.</text>
</comment>
<feature type="compositionally biased region" description="Low complexity" evidence="17">
    <location>
        <begin position="537"/>
        <end position="548"/>
    </location>
</feature>
<dbReference type="InterPro" id="IPR036383">
    <property type="entry name" value="TSP1_rpt_sf"/>
</dbReference>
<dbReference type="GO" id="GO:0006511">
    <property type="term" value="P:ubiquitin-dependent protein catabolic process"/>
    <property type="evidence" value="ECO:0007669"/>
    <property type="project" value="UniProtKB-UniRule"/>
</dbReference>
<dbReference type="InterPro" id="IPR033509">
    <property type="entry name" value="RNF146"/>
</dbReference>
<dbReference type="GO" id="GO:0061630">
    <property type="term" value="F:ubiquitin protein ligase activity"/>
    <property type="evidence" value="ECO:0007669"/>
    <property type="project" value="UniProtKB-UniRule"/>
</dbReference>
<feature type="region of interest" description="Disordered" evidence="17">
    <location>
        <begin position="213"/>
        <end position="232"/>
    </location>
</feature>
<feature type="chain" id="PRO_5043776676" description="E3 ubiquitin-protein ligase" evidence="18">
    <location>
        <begin position="19"/>
        <end position="645"/>
    </location>
</feature>
<evidence type="ECO:0000256" key="7">
    <source>
        <dbReference type="ARBA" id="ARBA00022679"/>
    </source>
</evidence>
<comment type="PTM">
    <text evidence="16">Ubiquitinated; autoubiquitinated.</text>
</comment>
<keyword evidence="9 16" id="KW-0479">Metal-binding</keyword>
<evidence type="ECO:0000256" key="16">
    <source>
        <dbReference type="RuleBase" id="RU367115"/>
    </source>
</evidence>
<dbReference type="GO" id="GO:0005829">
    <property type="term" value="C:cytosol"/>
    <property type="evidence" value="ECO:0007669"/>
    <property type="project" value="UniProtKB-SubCell"/>
</dbReference>
<evidence type="ECO:0000256" key="3">
    <source>
        <dbReference type="ARBA" id="ARBA00004613"/>
    </source>
</evidence>
<evidence type="ECO:0000256" key="10">
    <source>
        <dbReference type="ARBA" id="ARBA00022729"/>
    </source>
</evidence>
<keyword evidence="12 16" id="KW-0833">Ubl conjugation pathway</keyword>
<dbReference type="GO" id="GO:0005576">
    <property type="term" value="C:extracellular region"/>
    <property type="evidence" value="ECO:0007669"/>
    <property type="project" value="UniProtKB-SubCell"/>
</dbReference>
<proteinExistence type="predicted"/>
<dbReference type="GO" id="GO:0072572">
    <property type="term" value="F:poly-ADP-D-ribose binding"/>
    <property type="evidence" value="ECO:0007669"/>
    <property type="project" value="UniProtKB-UniRule"/>
</dbReference>
<dbReference type="Proteomes" id="UP001311232">
    <property type="component" value="Unassembled WGS sequence"/>
</dbReference>
<dbReference type="SUPFAM" id="SSF82895">
    <property type="entry name" value="TSP-1 type 1 repeat"/>
    <property type="match status" value="1"/>
</dbReference>
<keyword evidence="10 18" id="KW-0732">Signal</keyword>
<evidence type="ECO:0000256" key="5">
    <source>
        <dbReference type="ARBA" id="ARBA00022490"/>
    </source>
</evidence>
<sequence>MQIPLLIWMLQLINVSKGQDSTSVLRFKRSDPAGNSCQAGCATCSALNGCLSCKPRFFFHLELDGIQQRGTCMSSCPRGHYGMRSPHISTCIKCKADCASCFSENFCTRCHPGHFLFRGKCESSCPNGLTANTALQECTECPAGCELCVGRNNCTRCRTDMYHLHGQCNHTCPPGFEPDVQLMQCVPHIHCEVGEWTSWGQCVRKQNTTVHRRGEETRTRHILRPPSASGDPCPHVAEIRKCATKKKQKIRGPRFQGKEEDRAQGDQTQVAATRDLGYKKTYSSMASCGEVNLSVNASAASKLKEEAEEDSCSSSTPATTALPPECAICLQRCVHPVRLPCCHVFCFLCVKGASWHSKRCALCRQEIPEDFLERPVLLSLEELKAAAAGLNRSGSESRGDYTWYYEGRNGWWQYDERTSRELEEAFMKGRKSTEMLIAGFLYVADLEIMVQYRRNEHGRRRKMKRDVVNIPKKGVAGLRLESEHVSVPALSGTISATADRVSSADGSDSAGQSQSSSFGIMVSLPPVRPQTLLGRHLSSPLSPSPSTLEQSFSQLLISQPQGENVEEDDELNTNESASGSSESEEEEEEEESDGRRGQSGARRRRTQRPLRESQPTRIPPRGMPSSSSLSLRSRSPDGQCTMTEV</sequence>
<dbReference type="InterPro" id="IPR004170">
    <property type="entry name" value="WWE_dom"/>
</dbReference>